<dbReference type="Proteomes" id="UP000182259">
    <property type="component" value="Chromosome VII"/>
</dbReference>
<sequence length="317" mass="36205">MFTRTAPSGCSRQAVLLQSIRTAKRKPAYPRYKAELTPLAHPKKDHSSFFQRHLKSWLGPKNIRGEYYRNKYYYPPQNHTPNYIVPNGQSVVTPGKEQYARPMDINRNASLHPFPQNLHCKTASVISEDLKQKIYSEVVESNVLPQEIAHKYGIKLTRVEAIVKLQQIEKSWREQGKLGKELSKFSGVMTKMFPLYEPPKEADNLTEIPTPHKTLHQRFLTISESEPFGPVDAAKIFGLEPAQQTLDNLTEVSEESNNTVKLNKVVVGVQKKGDDTQFRFTKATSGQVGFRYGALRRDRKKDRAVGFDKLGRMVYTV</sequence>
<organism evidence="1 4">
    <name type="scientific">Sungouiella intermedia</name>
    <dbReference type="NCBI Taxonomy" id="45354"/>
    <lineage>
        <taxon>Eukaryota</taxon>
        <taxon>Fungi</taxon>
        <taxon>Dikarya</taxon>
        <taxon>Ascomycota</taxon>
        <taxon>Saccharomycotina</taxon>
        <taxon>Pichiomycetes</taxon>
        <taxon>Metschnikowiaceae</taxon>
        <taxon>Sungouiella</taxon>
    </lineage>
</organism>
<evidence type="ECO:0000313" key="2">
    <source>
        <dbReference type="EMBL" id="SGZ58971.1"/>
    </source>
</evidence>
<evidence type="ECO:0000313" key="1">
    <source>
        <dbReference type="EMBL" id="SGZ58018.1"/>
    </source>
</evidence>
<dbReference type="PANTHER" id="PTHR28158:SF1">
    <property type="entry name" value="SMALL RIBOSOMAL SUBUNIT PROTEIN MS45"/>
    <property type="match status" value="1"/>
</dbReference>
<dbReference type="Pfam" id="PF12298">
    <property type="entry name" value="Bot1p"/>
    <property type="match status" value="1"/>
</dbReference>
<dbReference type="AlphaFoldDB" id="A0A1L0C5D3"/>
<proteinExistence type="predicted"/>
<dbReference type="EMBL" id="LT635770">
    <property type="protein sequence ID" value="SGZ58971.1"/>
    <property type="molecule type" value="Genomic_DNA"/>
</dbReference>
<dbReference type="InterPro" id="IPR021036">
    <property type="entry name" value="Ribosomal_mS45"/>
</dbReference>
<dbReference type="STRING" id="45354.A0A1L0C5D3"/>
<dbReference type="GO" id="GO:0032543">
    <property type="term" value="P:mitochondrial translation"/>
    <property type="evidence" value="ECO:0007669"/>
    <property type="project" value="TreeGrafter"/>
</dbReference>
<dbReference type="GO" id="GO:0003735">
    <property type="term" value="F:structural constituent of ribosome"/>
    <property type="evidence" value="ECO:0007669"/>
    <property type="project" value="TreeGrafter"/>
</dbReference>
<dbReference type="OrthoDB" id="10052321at2759"/>
<evidence type="ECO:0000313" key="4">
    <source>
        <dbReference type="Proteomes" id="UP000182334"/>
    </source>
</evidence>
<accession>A0A1L0C5D3</accession>
<gene>
    <name evidence="2" type="ORF">SAMEA4029009_CIC11G00000003470</name>
    <name evidence="1" type="ORF">SAMEA4029010_CIC11G00000004166</name>
</gene>
<reference evidence="3 4" key="1">
    <citation type="submission" date="2016-10" db="EMBL/GenBank/DDBJ databases">
        <authorList>
            <person name="de Groot N.N."/>
        </authorList>
    </citation>
    <scope>NUCLEOTIDE SEQUENCE [LARGE SCALE GENOMIC DNA]</scope>
    <source>
        <strain evidence="1 4">CBS 141442</strain>
        <strain evidence="2 3">PYCC 4715</strain>
    </source>
</reference>
<keyword evidence="4" id="KW-1185">Reference proteome</keyword>
<evidence type="ECO:0000313" key="3">
    <source>
        <dbReference type="Proteomes" id="UP000182259"/>
    </source>
</evidence>
<dbReference type="EMBL" id="LT635762">
    <property type="protein sequence ID" value="SGZ58018.1"/>
    <property type="molecule type" value="Genomic_DNA"/>
</dbReference>
<name>A0A1L0C5D3_9ASCO</name>
<dbReference type="Proteomes" id="UP000182334">
    <property type="component" value="Chromosome VII"/>
</dbReference>
<dbReference type="PANTHER" id="PTHR28158">
    <property type="entry name" value="37S RIBOSOMAL PROTEIN S35, MITOCHONDRIAL"/>
    <property type="match status" value="1"/>
</dbReference>
<dbReference type="GO" id="GO:0005763">
    <property type="term" value="C:mitochondrial small ribosomal subunit"/>
    <property type="evidence" value="ECO:0007669"/>
    <property type="project" value="TreeGrafter"/>
</dbReference>
<protein>
    <submittedName>
        <fullName evidence="2">CIC11C00000003470</fullName>
    </submittedName>
    <submittedName>
        <fullName evidence="1">CIC11C00000004166</fullName>
    </submittedName>
</protein>